<dbReference type="AlphaFoldDB" id="A0A6A6RIK7"/>
<feature type="compositionally biased region" description="Basic and acidic residues" evidence="7">
    <location>
        <begin position="143"/>
        <end position="160"/>
    </location>
</feature>
<dbReference type="OrthoDB" id="206335at2759"/>
<feature type="domain" description="Exonuclease" evidence="8">
    <location>
        <begin position="438"/>
        <end position="598"/>
    </location>
</feature>
<dbReference type="Proteomes" id="UP000799753">
    <property type="component" value="Unassembled WGS sequence"/>
</dbReference>
<feature type="compositionally biased region" description="Basic and acidic residues" evidence="7">
    <location>
        <begin position="169"/>
        <end position="184"/>
    </location>
</feature>
<evidence type="ECO:0000256" key="3">
    <source>
        <dbReference type="ARBA" id="ARBA00022722"/>
    </source>
</evidence>
<evidence type="ECO:0000256" key="1">
    <source>
        <dbReference type="ARBA" id="ARBA00004123"/>
    </source>
</evidence>
<feature type="compositionally biased region" description="Basic residues" evidence="7">
    <location>
        <begin position="76"/>
        <end position="87"/>
    </location>
</feature>
<evidence type="ECO:0000313" key="9">
    <source>
        <dbReference type="EMBL" id="KAF2634965.1"/>
    </source>
</evidence>
<evidence type="ECO:0000256" key="6">
    <source>
        <dbReference type="ARBA" id="ARBA00023242"/>
    </source>
</evidence>
<comment type="subcellular location">
    <subcellularLocation>
        <location evidence="1">Nucleus</location>
    </subcellularLocation>
</comment>
<dbReference type="FunFam" id="3.30.420.10:FF:000019">
    <property type="entry name" value="RNA exonuclease NEF-sp"/>
    <property type="match status" value="1"/>
</dbReference>
<protein>
    <recommendedName>
        <fullName evidence="8">Exonuclease domain-containing protein</fullName>
    </recommendedName>
</protein>
<dbReference type="InterPro" id="IPR047021">
    <property type="entry name" value="REXO1/3/4-like"/>
</dbReference>
<feature type="region of interest" description="Disordered" evidence="7">
    <location>
        <begin position="618"/>
        <end position="640"/>
    </location>
</feature>
<dbReference type="PANTHER" id="PTHR12801:SF115">
    <property type="entry name" value="FI18136P1-RELATED"/>
    <property type="match status" value="1"/>
</dbReference>
<reference evidence="9" key="1">
    <citation type="journal article" date="2020" name="Stud. Mycol.">
        <title>101 Dothideomycetes genomes: a test case for predicting lifestyles and emergence of pathogens.</title>
        <authorList>
            <person name="Haridas S."/>
            <person name="Albert R."/>
            <person name="Binder M."/>
            <person name="Bloem J."/>
            <person name="Labutti K."/>
            <person name="Salamov A."/>
            <person name="Andreopoulos B."/>
            <person name="Baker S."/>
            <person name="Barry K."/>
            <person name="Bills G."/>
            <person name="Bluhm B."/>
            <person name="Cannon C."/>
            <person name="Castanera R."/>
            <person name="Culley D."/>
            <person name="Daum C."/>
            <person name="Ezra D."/>
            <person name="Gonzalez J."/>
            <person name="Henrissat B."/>
            <person name="Kuo A."/>
            <person name="Liang C."/>
            <person name="Lipzen A."/>
            <person name="Lutzoni F."/>
            <person name="Magnuson J."/>
            <person name="Mondo S."/>
            <person name="Nolan M."/>
            <person name="Ohm R."/>
            <person name="Pangilinan J."/>
            <person name="Park H.-J."/>
            <person name="Ramirez L."/>
            <person name="Alfaro M."/>
            <person name="Sun H."/>
            <person name="Tritt A."/>
            <person name="Yoshinaga Y."/>
            <person name="Zwiers L.-H."/>
            <person name="Turgeon B."/>
            <person name="Goodwin S."/>
            <person name="Spatafora J."/>
            <person name="Crous P."/>
            <person name="Grigoriev I."/>
        </authorList>
    </citation>
    <scope>NUCLEOTIDE SEQUENCE</scope>
    <source>
        <strain evidence="9">CBS 473.64</strain>
    </source>
</reference>
<accession>A0A6A6RIK7</accession>
<keyword evidence="5" id="KW-0269">Exonuclease</keyword>
<keyword evidence="10" id="KW-1185">Reference proteome</keyword>
<evidence type="ECO:0000313" key="10">
    <source>
        <dbReference type="Proteomes" id="UP000799753"/>
    </source>
</evidence>
<dbReference type="SMART" id="SM00479">
    <property type="entry name" value="EXOIII"/>
    <property type="match status" value="1"/>
</dbReference>
<dbReference type="GO" id="GO:0004527">
    <property type="term" value="F:exonuclease activity"/>
    <property type="evidence" value="ECO:0007669"/>
    <property type="project" value="UniProtKB-KW"/>
</dbReference>
<dbReference type="Gene3D" id="3.30.420.10">
    <property type="entry name" value="Ribonuclease H-like superfamily/Ribonuclease H"/>
    <property type="match status" value="1"/>
</dbReference>
<evidence type="ECO:0000256" key="5">
    <source>
        <dbReference type="ARBA" id="ARBA00022839"/>
    </source>
</evidence>
<dbReference type="GO" id="GO:0003676">
    <property type="term" value="F:nucleic acid binding"/>
    <property type="evidence" value="ECO:0007669"/>
    <property type="project" value="InterPro"/>
</dbReference>
<feature type="region of interest" description="Disordered" evidence="7">
    <location>
        <begin position="331"/>
        <end position="358"/>
    </location>
</feature>
<dbReference type="PANTHER" id="PTHR12801">
    <property type="entry name" value="RNA EXONUCLEASE REXO1 / RECO3 FAMILY MEMBER-RELATED"/>
    <property type="match status" value="1"/>
</dbReference>
<dbReference type="InterPro" id="IPR012337">
    <property type="entry name" value="RNaseH-like_sf"/>
</dbReference>
<proteinExistence type="inferred from homology"/>
<dbReference type="Pfam" id="PF00929">
    <property type="entry name" value="RNase_T"/>
    <property type="match status" value="1"/>
</dbReference>
<evidence type="ECO:0000259" key="8">
    <source>
        <dbReference type="SMART" id="SM00479"/>
    </source>
</evidence>
<name>A0A6A6RIK7_9PLEO</name>
<feature type="compositionally biased region" description="Basic and acidic residues" evidence="7">
    <location>
        <begin position="30"/>
        <end position="44"/>
    </location>
</feature>
<keyword evidence="4" id="KW-0378">Hydrolase</keyword>
<dbReference type="SUPFAM" id="SSF53098">
    <property type="entry name" value="Ribonuclease H-like"/>
    <property type="match status" value="1"/>
</dbReference>
<evidence type="ECO:0000256" key="7">
    <source>
        <dbReference type="SAM" id="MobiDB-lite"/>
    </source>
</evidence>
<evidence type="ECO:0000256" key="2">
    <source>
        <dbReference type="ARBA" id="ARBA00006357"/>
    </source>
</evidence>
<gene>
    <name evidence="9" type="ORF">P280DRAFT_474258</name>
</gene>
<dbReference type="EMBL" id="MU006812">
    <property type="protein sequence ID" value="KAF2634965.1"/>
    <property type="molecule type" value="Genomic_DNA"/>
</dbReference>
<dbReference type="InterPro" id="IPR036397">
    <property type="entry name" value="RNaseH_sf"/>
</dbReference>
<evidence type="ECO:0000256" key="4">
    <source>
        <dbReference type="ARBA" id="ARBA00022801"/>
    </source>
</evidence>
<feature type="compositionally biased region" description="Basic and acidic residues" evidence="7">
    <location>
        <begin position="333"/>
        <end position="348"/>
    </location>
</feature>
<dbReference type="CDD" id="cd06145">
    <property type="entry name" value="REX1_like"/>
    <property type="match status" value="1"/>
</dbReference>
<feature type="region of interest" description="Disordered" evidence="7">
    <location>
        <begin position="1"/>
        <end position="190"/>
    </location>
</feature>
<sequence>MAKRKRGSNEESPVDFGLGATLAHLQNNEDAEHGTLHAGAKDDEGWTVVGPNKKKKRRDSESNSHRQFQSNDRRDSRHHSNSHRHRDRRADSSDEMSEDEKPGREPTSKPIAPVVGAAHAFDNPFTPKGDTDSRQQPSNPFSARDKEAEANEEADKDKTTADGVSKTSRQSEREARRKERKLERNYPAIEHSPQARIQNFVKITDLQALALYILADGTAPQWVSVRNRTSIRQVVVLMVPGLELDMFSGKVPIESVLASGTGDKDDKPKRLSVDPDDYYPIRLRAHKLPAALQPLSEIFPDVWPILAQGESRGHNWLRLHSPISTMLTSQIPRSKEEKQFKKSRDHKGPLPQGTKHWENKRTPITEYLASLVEQRENEYVIHPAWFSSPEAKESAYANRKAGHQTAEDGWVDTNVEFLDDGKVPEGEIESGSVAAGRRVLAVDCEMCKAENDEFVLTRISILDWDGSVVMDKLVKPDVTIKDYLTQYSGITQAMLQDVTTTISDIQKELLEIITPRTILVGHSLNSDLNAMKLTHPFLIDTGILFPHVKGPPFKQSLKWLAQKYLQKAIQKGSNGHDSVDDARTALDLVKQKCERGPGWGTNETNAESVFKRIGRTTRTKSNSTRTGAVVDWGEPTRGHGSHAQVAIGCKSDDEITQAIERALAGQAQGKDGTSEHVDFVWGRLRELELARGWWDDGRTSEDVEAIRQAALKRLGLGSDSNEEVEVTGEELGTAVSRTVKHIVQIYDSLPRCTAFVVYSGTGDPREMRRLQTMQQTYRREYATKNWDKLSVKWTDTEVQALSDACKQGRKGVGFIVVK</sequence>
<comment type="similarity">
    <text evidence="2">Belongs to the REXO1/REXO3 family.</text>
</comment>
<keyword evidence="3" id="KW-0540">Nuclease</keyword>
<keyword evidence="6" id="KW-0539">Nucleus</keyword>
<dbReference type="GO" id="GO:0005634">
    <property type="term" value="C:nucleus"/>
    <property type="evidence" value="ECO:0007669"/>
    <property type="project" value="UniProtKB-SubCell"/>
</dbReference>
<dbReference type="InterPro" id="IPR013520">
    <property type="entry name" value="Ribonucl_H"/>
</dbReference>
<dbReference type="InterPro" id="IPR034922">
    <property type="entry name" value="REX1-like_exo"/>
</dbReference>
<organism evidence="9 10">
    <name type="scientific">Massarina eburnea CBS 473.64</name>
    <dbReference type="NCBI Taxonomy" id="1395130"/>
    <lineage>
        <taxon>Eukaryota</taxon>
        <taxon>Fungi</taxon>
        <taxon>Dikarya</taxon>
        <taxon>Ascomycota</taxon>
        <taxon>Pezizomycotina</taxon>
        <taxon>Dothideomycetes</taxon>
        <taxon>Pleosporomycetidae</taxon>
        <taxon>Pleosporales</taxon>
        <taxon>Massarineae</taxon>
        <taxon>Massarinaceae</taxon>
        <taxon>Massarina</taxon>
    </lineage>
</organism>